<dbReference type="PANTHER" id="PTHR10663:SF373">
    <property type="entry name" value="PH AND SEC7 DOMAIN-CONTAINING PROTEIN C11E3.11C"/>
    <property type="match status" value="1"/>
</dbReference>
<dbReference type="SUPFAM" id="SSF50729">
    <property type="entry name" value="PH domain-like"/>
    <property type="match status" value="1"/>
</dbReference>
<feature type="region of interest" description="Disordered" evidence="1">
    <location>
        <begin position="519"/>
        <end position="540"/>
    </location>
</feature>
<feature type="domain" description="SEC7" evidence="2">
    <location>
        <begin position="4"/>
        <end position="99"/>
    </location>
</feature>
<dbReference type="GO" id="GO:0032012">
    <property type="term" value="P:regulation of ARF protein signal transduction"/>
    <property type="evidence" value="ECO:0007669"/>
    <property type="project" value="InterPro"/>
</dbReference>
<feature type="region of interest" description="Disordered" evidence="1">
    <location>
        <begin position="97"/>
        <end position="157"/>
    </location>
</feature>
<evidence type="ECO:0000313" key="3">
    <source>
        <dbReference type="EMBL" id="PWN42158.1"/>
    </source>
</evidence>
<dbReference type="InterPro" id="IPR023394">
    <property type="entry name" value="Sec7_C_sf"/>
</dbReference>
<dbReference type="OrthoDB" id="2157641at2759"/>
<dbReference type="Gene3D" id="1.10.1000.11">
    <property type="entry name" value="Arf Nucleotide-binding Site Opener,domain 2"/>
    <property type="match status" value="1"/>
</dbReference>
<feature type="compositionally biased region" description="Polar residues" evidence="1">
    <location>
        <begin position="97"/>
        <end position="108"/>
    </location>
</feature>
<protein>
    <recommendedName>
        <fullName evidence="2">SEC7 domain-containing protein</fullName>
    </recommendedName>
</protein>
<reference evidence="3 4" key="1">
    <citation type="journal article" date="2018" name="Mol. Biol. Evol.">
        <title>Broad Genomic Sampling Reveals a Smut Pathogenic Ancestry of the Fungal Clade Ustilaginomycotina.</title>
        <authorList>
            <person name="Kijpornyongpan T."/>
            <person name="Mondo S.J."/>
            <person name="Barry K."/>
            <person name="Sandor L."/>
            <person name="Lee J."/>
            <person name="Lipzen A."/>
            <person name="Pangilinan J."/>
            <person name="LaButti K."/>
            <person name="Hainaut M."/>
            <person name="Henrissat B."/>
            <person name="Grigoriev I.V."/>
            <person name="Spatafora J.W."/>
            <person name="Aime M.C."/>
        </authorList>
    </citation>
    <scope>NUCLEOTIDE SEQUENCE [LARGE SCALE GENOMIC DNA]</scope>
    <source>
        <strain evidence="3 4">MCA 4658</strain>
    </source>
</reference>
<feature type="compositionally biased region" description="Polar residues" evidence="1">
    <location>
        <begin position="146"/>
        <end position="156"/>
    </location>
</feature>
<dbReference type="Gene3D" id="2.30.29.30">
    <property type="entry name" value="Pleckstrin-homology domain (PH domain)/Phosphotyrosine-binding domain (PTB)"/>
    <property type="match status" value="1"/>
</dbReference>
<dbReference type="SUPFAM" id="SSF48425">
    <property type="entry name" value="Sec7 domain"/>
    <property type="match status" value="1"/>
</dbReference>
<dbReference type="Pfam" id="PF01369">
    <property type="entry name" value="Sec7"/>
    <property type="match status" value="1"/>
</dbReference>
<evidence type="ECO:0000259" key="2">
    <source>
        <dbReference type="PROSITE" id="PS50190"/>
    </source>
</evidence>
<organism evidence="3 4">
    <name type="scientific">Ceraceosorus guamensis</name>
    <dbReference type="NCBI Taxonomy" id="1522189"/>
    <lineage>
        <taxon>Eukaryota</taxon>
        <taxon>Fungi</taxon>
        <taxon>Dikarya</taxon>
        <taxon>Basidiomycota</taxon>
        <taxon>Ustilaginomycotina</taxon>
        <taxon>Exobasidiomycetes</taxon>
        <taxon>Ceraceosorales</taxon>
        <taxon>Ceraceosoraceae</taxon>
        <taxon>Ceraceosorus</taxon>
    </lineage>
</organism>
<evidence type="ECO:0000313" key="4">
    <source>
        <dbReference type="Proteomes" id="UP000245783"/>
    </source>
</evidence>
<dbReference type="Pfam" id="PF15410">
    <property type="entry name" value="PH_9"/>
    <property type="match status" value="1"/>
</dbReference>
<dbReference type="Proteomes" id="UP000245783">
    <property type="component" value="Unassembled WGS sequence"/>
</dbReference>
<name>A0A316VZ29_9BASI</name>
<gene>
    <name evidence="3" type="ORF">IE81DRAFT_290723</name>
</gene>
<keyword evidence="4" id="KW-1185">Reference proteome</keyword>
<dbReference type="InterPro" id="IPR041681">
    <property type="entry name" value="PH_9"/>
</dbReference>
<dbReference type="EMBL" id="KZ819383">
    <property type="protein sequence ID" value="PWN42158.1"/>
    <property type="molecule type" value="Genomic_DNA"/>
</dbReference>
<dbReference type="GeneID" id="37033735"/>
<proteinExistence type="predicted"/>
<sequence length="540" mass="59348">MTNFDFTGLRVDDAFRKLCDKLFLRAETQQVDRILFAFSERFWACNPLPLYTSADVVHSLVFSLLLLNTDLHVADIVERMTRNQFVRNTLSAISESARNESFTSTSGHPNADDSRSSLNVTIDSSSGVGTPSDALGSSSLKRKPSKSGSSVNQFPVSSAAAERATPLTLGFANTLSHSIVKEANDEDDATSDASLKDDELSDEELALMGPPWAKEGMLNRKHYWEGPQRRAKDKNWLEVFVVVQKGLFSVFRFGAVSGSTSKAATAVGGGNWLSNATPLGDFSLAHTLANALPPPGYNRARPHVLALTLPTGGVYFYQAGHEELVQEWVSTCNYWAARQSREPLGGAVGNMEYGWNKVLPKSQYDFDDEEDGERGTLDDEPRESMAQSVHGRPSHAGSLGAGTAGVHANERIYINDWKAPIAPTTQSTLKEEEQLEACLRRVATIEKELEEHNALREPMRLLYSPKGNNHAKALQNWQTKSQWLLAELTKFQVYVESLRAAAKLRAEKSAARAVESMMKRADAVNQTRPEEEGGPVPSSA</sequence>
<feature type="compositionally biased region" description="Basic and acidic residues" evidence="1">
    <location>
        <begin position="373"/>
        <end position="383"/>
    </location>
</feature>
<dbReference type="RefSeq" id="XP_025369318.1">
    <property type="nucleotide sequence ID" value="XM_025511865.1"/>
</dbReference>
<dbReference type="InParanoid" id="A0A316VZ29"/>
<evidence type="ECO:0000256" key="1">
    <source>
        <dbReference type="SAM" id="MobiDB-lite"/>
    </source>
</evidence>
<dbReference type="FunCoup" id="A0A316VZ29">
    <property type="interactions" value="27"/>
</dbReference>
<dbReference type="InterPro" id="IPR035999">
    <property type="entry name" value="Sec7_dom_sf"/>
</dbReference>
<dbReference type="SMART" id="SM00222">
    <property type="entry name" value="Sec7"/>
    <property type="match status" value="1"/>
</dbReference>
<feature type="region of interest" description="Disordered" evidence="1">
    <location>
        <begin position="365"/>
        <end position="402"/>
    </location>
</feature>
<dbReference type="PANTHER" id="PTHR10663">
    <property type="entry name" value="GUANYL-NUCLEOTIDE EXCHANGE FACTOR"/>
    <property type="match status" value="1"/>
</dbReference>
<dbReference type="InterPro" id="IPR000904">
    <property type="entry name" value="Sec7_dom"/>
</dbReference>
<accession>A0A316VZ29</accession>
<dbReference type="InterPro" id="IPR011993">
    <property type="entry name" value="PH-like_dom_sf"/>
</dbReference>
<dbReference type="PROSITE" id="PS50190">
    <property type="entry name" value="SEC7"/>
    <property type="match status" value="1"/>
</dbReference>
<dbReference type="STRING" id="1522189.A0A316VZ29"/>
<dbReference type="AlphaFoldDB" id="A0A316VZ29"/>
<feature type="compositionally biased region" description="Polar residues" evidence="1">
    <location>
        <begin position="116"/>
        <end position="139"/>
    </location>
</feature>
<dbReference type="GO" id="GO:0005085">
    <property type="term" value="F:guanyl-nucleotide exchange factor activity"/>
    <property type="evidence" value="ECO:0007669"/>
    <property type="project" value="InterPro"/>
</dbReference>